<reference evidence="2" key="1">
    <citation type="submission" date="2013-02" db="EMBL/GenBank/DDBJ databases">
        <authorList>
            <person name="Hughes D."/>
        </authorList>
    </citation>
    <scope>NUCLEOTIDE SEQUENCE</scope>
    <source>
        <strain>Durham</strain>
        <strain evidence="2">NC isolate 2 -- Noor lab</strain>
    </source>
</reference>
<dbReference type="EMBL" id="CAQQ02147374">
    <property type="status" value="NOT_ANNOTATED_CDS"/>
    <property type="molecule type" value="Genomic_DNA"/>
</dbReference>
<sequence>MISKTSRIIGPIFTIEDYDFVAGKNFMYLGSEVISVKGGYSFANRHFPRIYEYLHKNQQLETVNNILLLAGFCRGIITSGYICYENKNQLDHLVIY</sequence>
<dbReference type="EMBL" id="CAQQ02147378">
    <property type="status" value="NOT_ANNOTATED_CDS"/>
    <property type="molecule type" value="Genomic_DNA"/>
</dbReference>
<dbReference type="EMBL" id="CAQQ02147375">
    <property type="status" value="NOT_ANNOTATED_CDS"/>
    <property type="molecule type" value="Genomic_DNA"/>
</dbReference>
<name>T1GHE9_MEGSC</name>
<reference evidence="1" key="2">
    <citation type="submission" date="2015-06" db="UniProtKB">
        <authorList>
            <consortium name="EnsemblMetazoa"/>
        </authorList>
    </citation>
    <scope>IDENTIFICATION</scope>
</reference>
<proteinExistence type="predicted"/>
<dbReference type="HOGENOM" id="CLU_2362119_0_0_1"/>
<dbReference type="EMBL" id="CAQQ02147376">
    <property type="status" value="NOT_ANNOTATED_CDS"/>
    <property type="molecule type" value="Genomic_DNA"/>
</dbReference>
<dbReference type="Proteomes" id="UP000015102">
    <property type="component" value="Unassembled WGS sequence"/>
</dbReference>
<organism evidence="1 2">
    <name type="scientific">Megaselia scalaris</name>
    <name type="common">Humpbacked fly</name>
    <name type="synonym">Phora scalaris</name>
    <dbReference type="NCBI Taxonomy" id="36166"/>
    <lineage>
        <taxon>Eukaryota</taxon>
        <taxon>Metazoa</taxon>
        <taxon>Ecdysozoa</taxon>
        <taxon>Arthropoda</taxon>
        <taxon>Hexapoda</taxon>
        <taxon>Insecta</taxon>
        <taxon>Pterygota</taxon>
        <taxon>Neoptera</taxon>
        <taxon>Endopterygota</taxon>
        <taxon>Diptera</taxon>
        <taxon>Brachycera</taxon>
        <taxon>Muscomorpha</taxon>
        <taxon>Platypezoidea</taxon>
        <taxon>Phoridae</taxon>
        <taxon>Megaseliini</taxon>
        <taxon>Megaselia</taxon>
    </lineage>
</organism>
<accession>T1GHE9</accession>
<dbReference type="EnsemblMetazoa" id="MESCA002845-RA">
    <property type="protein sequence ID" value="MESCA002845-PA"/>
    <property type="gene ID" value="MESCA002845"/>
</dbReference>
<keyword evidence="2" id="KW-1185">Reference proteome</keyword>
<evidence type="ECO:0000313" key="2">
    <source>
        <dbReference type="Proteomes" id="UP000015102"/>
    </source>
</evidence>
<dbReference type="AlphaFoldDB" id="T1GHE9"/>
<evidence type="ECO:0000313" key="1">
    <source>
        <dbReference type="EnsemblMetazoa" id="MESCA002845-PA"/>
    </source>
</evidence>
<dbReference type="EMBL" id="CAQQ02147377">
    <property type="status" value="NOT_ANNOTATED_CDS"/>
    <property type="molecule type" value="Genomic_DNA"/>
</dbReference>
<protein>
    <submittedName>
        <fullName evidence="1">Uncharacterized protein</fullName>
    </submittedName>
</protein>